<dbReference type="AlphaFoldDB" id="A0A6S6U2I1"/>
<dbReference type="GO" id="GO:0000160">
    <property type="term" value="P:phosphorelay signal transduction system"/>
    <property type="evidence" value="ECO:0007669"/>
    <property type="project" value="InterPro"/>
</dbReference>
<evidence type="ECO:0000256" key="1">
    <source>
        <dbReference type="ARBA" id="ARBA00001946"/>
    </source>
</evidence>
<dbReference type="PANTHER" id="PTHR44591:SF3">
    <property type="entry name" value="RESPONSE REGULATORY DOMAIN-CONTAINING PROTEIN"/>
    <property type="match status" value="1"/>
</dbReference>
<dbReference type="Gene3D" id="3.40.50.2300">
    <property type="match status" value="1"/>
</dbReference>
<proteinExistence type="predicted"/>
<dbReference type="PROSITE" id="PS50110">
    <property type="entry name" value="RESPONSE_REGULATORY"/>
    <property type="match status" value="1"/>
</dbReference>
<sequence length="154" mass="18147">MLLFHVLFIYNYREVCKGACMDWNNFNELKILLVDDDRLTRELGQTILEQVPNITIHQASNGKEALNMLEDITYDLILLDLYMPEMDGREFATTFKKNTQFNVLPVVLMTTDRLSLKELKELDVEYYLTKPFNFQTFLSDIYGFLEKVKVLNET</sequence>
<organism evidence="7">
    <name type="scientific">uncultured Sulfurovum sp</name>
    <dbReference type="NCBI Taxonomy" id="269237"/>
    <lineage>
        <taxon>Bacteria</taxon>
        <taxon>Pseudomonadati</taxon>
        <taxon>Campylobacterota</taxon>
        <taxon>Epsilonproteobacteria</taxon>
        <taxon>Campylobacterales</taxon>
        <taxon>Sulfurovaceae</taxon>
        <taxon>Sulfurovum</taxon>
        <taxon>environmental samples</taxon>
    </lineage>
</organism>
<keyword evidence="4" id="KW-0283">Flagellar rotation</keyword>
<protein>
    <recommendedName>
        <fullName evidence="6">Response regulatory domain-containing protein</fullName>
    </recommendedName>
</protein>
<dbReference type="CDD" id="cd00156">
    <property type="entry name" value="REC"/>
    <property type="match status" value="1"/>
</dbReference>
<keyword evidence="3 5" id="KW-0597">Phosphoprotein</keyword>
<dbReference type="EMBL" id="CACVAR010000414">
    <property type="protein sequence ID" value="CAA6827092.1"/>
    <property type="molecule type" value="Genomic_DNA"/>
</dbReference>
<dbReference type="GO" id="GO:0006935">
    <property type="term" value="P:chemotaxis"/>
    <property type="evidence" value="ECO:0007669"/>
    <property type="project" value="UniProtKB-KW"/>
</dbReference>
<evidence type="ECO:0000256" key="2">
    <source>
        <dbReference type="ARBA" id="ARBA00022500"/>
    </source>
</evidence>
<reference evidence="7" key="1">
    <citation type="submission" date="2020-01" db="EMBL/GenBank/DDBJ databases">
        <authorList>
            <person name="Meier V. D."/>
            <person name="Meier V D."/>
        </authorList>
    </citation>
    <scope>NUCLEOTIDE SEQUENCE</scope>
    <source>
        <strain evidence="7">HLG_WM_MAG_03</strain>
    </source>
</reference>
<name>A0A6S6U2I1_9BACT</name>
<evidence type="ECO:0000256" key="3">
    <source>
        <dbReference type="ARBA" id="ARBA00022553"/>
    </source>
</evidence>
<evidence type="ECO:0000259" key="6">
    <source>
        <dbReference type="PROSITE" id="PS50110"/>
    </source>
</evidence>
<dbReference type="InterPro" id="IPR050595">
    <property type="entry name" value="Bact_response_regulator"/>
</dbReference>
<keyword evidence="2" id="KW-0145">Chemotaxis</keyword>
<dbReference type="GO" id="GO:0097588">
    <property type="term" value="P:archaeal or bacterial-type flagellum-dependent cell motility"/>
    <property type="evidence" value="ECO:0007669"/>
    <property type="project" value="UniProtKB-KW"/>
</dbReference>
<evidence type="ECO:0000256" key="4">
    <source>
        <dbReference type="ARBA" id="ARBA00022779"/>
    </source>
</evidence>
<evidence type="ECO:0000313" key="7">
    <source>
        <dbReference type="EMBL" id="CAA6827092.1"/>
    </source>
</evidence>
<dbReference type="SUPFAM" id="SSF52172">
    <property type="entry name" value="CheY-like"/>
    <property type="match status" value="1"/>
</dbReference>
<comment type="cofactor">
    <cofactor evidence="1">
        <name>Mg(2+)</name>
        <dbReference type="ChEBI" id="CHEBI:18420"/>
    </cofactor>
</comment>
<dbReference type="Pfam" id="PF00072">
    <property type="entry name" value="Response_reg"/>
    <property type="match status" value="1"/>
</dbReference>
<evidence type="ECO:0000256" key="5">
    <source>
        <dbReference type="PROSITE-ProRule" id="PRU00169"/>
    </source>
</evidence>
<dbReference type="SMART" id="SM00448">
    <property type="entry name" value="REC"/>
    <property type="match status" value="1"/>
</dbReference>
<gene>
    <name evidence="7" type="ORF">HELGO_WM26935</name>
</gene>
<feature type="domain" description="Response regulatory" evidence="6">
    <location>
        <begin position="30"/>
        <end position="145"/>
    </location>
</feature>
<dbReference type="PANTHER" id="PTHR44591">
    <property type="entry name" value="STRESS RESPONSE REGULATOR PROTEIN 1"/>
    <property type="match status" value="1"/>
</dbReference>
<feature type="modified residue" description="4-aspartylphosphate" evidence="5">
    <location>
        <position position="80"/>
    </location>
</feature>
<dbReference type="InterPro" id="IPR011006">
    <property type="entry name" value="CheY-like_superfamily"/>
</dbReference>
<dbReference type="InterPro" id="IPR001789">
    <property type="entry name" value="Sig_transdc_resp-reg_receiver"/>
</dbReference>
<accession>A0A6S6U2I1</accession>